<reference evidence="5" key="1">
    <citation type="journal article" date="2019" name="bioRxiv">
        <title>The Genome of the Zebra Mussel, Dreissena polymorpha: A Resource for Invasive Species Research.</title>
        <authorList>
            <person name="McCartney M.A."/>
            <person name="Auch B."/>
            <person name="Kono T."/>
            <person name="Mallez S."/>
            <person name="Zhang Y."/>
            <person name="Obille A."/>
            <person name="Becker A."/>
            <person name="Abrahante J.E."/>
            <person name="Garbe J."/>
            <person name="Badalamenti J.P."/>
            <person name="Herman A."/>
            <person name="Mangelson H."/>
            <person name="Liachko I."/>
            <person name="Sullivan S."/>
            <person name="Sone E.D."/>
            <person name="Koren S."/>
            <person name="Silverstein K.A.T."/>
            <person name="Beckman K.B."/>
            <person name="Gohl D.M."/>
        </authorList>
    </citation>
    <scope>NUCLEOTIDE SEQUENCE</scope>
    <source>
        <strain evidence="5">Duluth1</strain>
        <tissue evidence="5">Whole animal</tissue>
    </source>
</reference>
<evidence type="ECO:0000256" key="2">
    <source>
        <dbReference type="ARBA" id="ARBA00022525"/>
    </source>
</evidence>
<protein>
    <recommendedName>
        <fullName evidence="4">C1q domain-containing protein</fullName>
    </recommendedName>
</protein>
<dbReference type="PANTHER" id="PTHR22923">
    <property type="entry name" value="CEREBELLIN-RELATED"/>
    <property type="match status" value="1"/>
</dbReference>
<dbReference type="Pfam" id="PF00386">
    <property type="entry name" value="C1q"/>
    <property type="match status" value="1"/>
</dbReference>
<organism evidence="5 6">
    <name type="scientific">Dreissena polymorpha</name>
    <name type="common">Zebra mussel</name>
    <name type="synonym">Mytilus polymorpha</name>
    <dbReference type="NCBI Taxonomy" id="45954"/>
    <lineage>
        <taxon>Eukaryota</taxon>
        <taxon>Metazoa</taxon>
        <taxon>Spiralia</taxon>
        <taxon>Lophotrochozoa</taxon>
        <taxon>Mollusca</taxon>
        <taxon>Bivalvia</taxon>
        <taxon>Autobranchia</taxon>
        <taxon>Heteroconchia</taxon>
        <taxon>Euheterodonta</taxon>
        <taxon>Imparidentia</taxon>
        <taxon>Neoheterodontei</taxon>
        <taxon>Myida</taxon>
        <taxon>Dreissenoidea</taxon>
        <taxon>Dreissenidae</taxon>
        <taxon>Dreissena</taxon>
    </lineage>
</organism>
<dbReference type="PROSITE" id="PS50871">
    <property type="entry name" value="C1Q"/>
    <property type="match status" value="1"/>
</dbReference>
<evidence type="ECO:0000256" key="1">
    <source>
        <dbReference type="ARBA" id="ARBA00004613"/>
    </source>
</evidence>
<dbReference type="EMBL" id="JAIWYP010000004">
    <property type="protein sequence ID" value="KAH3842676.1"/>
    <property type="molecule type" value="Genomic_DNA"/>
</dbReference>
<reference evidence="5" key="2">
    <citation type="submission" date="2020-11" db="EMBL/GenBank/DDBJ databases">
        <authorList>
            <person name="McCartney M.A."/>
            <person name="Auch B."/>
            <person name="Kono T."/>
            <person name="Mallez S."/>
            <person name="Becker A."/>
            <person name="Gohl D.M."/>
            <person name="Silverstein K.A.T."/>
            <person name="Koren S."/>
            <person name="Bechman K.B."/>
            <person name="Herman A."/>
            <person name="Abrahante J.E."/>
            <person name="Garbe J."/>
        </authorList>
    </citation>
    <scope>NUCLEOTIDE SEQUENCE</scope>
    <source>
        <strain evidence="5">Duluth1</strain>
        <tissue evidence="5">Whole animal</tissue>
    </source>
</reference>
<dbReference type="Proteomes" id="UP000828390">
    <property type="component" value="Unassembled WGS sequence"/>
</dbReference>
<gene>
    <name evidence="5" type="ORF">DPMN_116180</name>
</gene>
<comment type="subcellular location">
    <subcellularLocation>
        <location evidence="1">Secreted</location>
    </subcellularLocation>
</comment>
<dbReference type="PANTHER" id="PTHR22923:SF116">
    <property type="entry name" value="C1Q DOMAIN-CONTAINING PROTEIN"/>
    <property type="match status" value="1"/>
</dbReference>
<evidence type="ECO:0000313" key="5">
    <source>
        <dbReference type="EMBL" id="KAH3842676.1"/>
    </source>
</evidence>
<dbReference type="InterPro" id="IPR001073">
    <property type="entry name" value="C1q_dom"/>
</dbReference>
<name>A0A9D4KN43_DREPO</name>
<evidence type="ECO:0000256" key="3">
    <source>
        <dbReference type="ARBA" id="ARBA00022729"/>
    </source>
</evidence>
<dbReference type="Gene3D" id="2.60.120.40">
    <property type="match status" value="1"/>
</dbReference>
<comment type="caution">
    <text evidence="5">The sequence shown here is derived from an EMBL/GenBank/DDBJ whole genome shotgun (WGS) entry which is preliminary data.</text>
</comment>
<feature type="domain" description="C1q" evidence="4">
    <location>
        <begin position="22"/>
        <end position="158"/>
    </location>
</feature>
<evidence type="ECO:0000259" key="4">
    <source>
        <dbReference type="PROSITE" id="PS50871"/>
    </source>
</evidence>
<dbReference type="InterPro" id="IPR008983">
    <property type="entry name" value="Tumour_necrosis_fac-like_dom"/>
</dbReference>
<sequence length="158" mass="17289">MPELLTTINELKQRVSALEVKNSVGPIAFTAGLRNNLVHVGDHQHIVFDIVRTNIGGAYNPVDGHFIAPVRGAYVFFVVLTNFVDHAASVQLLRNGQFLGHVLADDTGNAFSTSSLAVTAQLEVGDHVWVQNEYTFSTTEQIDGDNWSSFSGHLIQQN</sequence>
<dbReference type="PRINTS" id="PR00007">
    <property type="entry name" value="COMPLEMNTC1Q"/>
</dbReference>
<keyword evidence="2" id="KW-0964">Secreted</keyword>
<keyword evidence="3" id="KW-0732">Signal</keyword>
<keyword evidence="6" id="KW-1185">Reference proteome</keyword>
<dbReference type="SUPFAM" id="SSF49842">
    <property type="entry name" value="TNF-like"/>
    <property type="match status" value="1"/>
</dbReference>
<accession>A0A9D4KN43</accession>
<proteinExistence type="predicted"/>
<dbReference type="GO" id="GO:0005576">
    <property type="term" value="C:extracellular region"/>
    <property type="evidence" value="ECO:0007669"/>
    <property type="project" value="UniProtKB-SubCell"/>
</dbReference>
<dbReference type="AlphaFoldDB" id="A0A9D4KN43"/>
<dbReference type="InterPro" id="IPR050822">
    <property type="entry name" value="Cerebellin_Synaptic_Org"/>
</dbReference>
<dbReference type="SMART" id="SM00110">
    <property type="entry name" value="C1Q"/>
    <property type="match status" value="1"/>
</dbReference>
<evidence type="ECO:0000313" key="6">
    <source>
        <dbReference type="Proteomes" id="UP000828390"/>
    </source>
</evidence>